<reference evidence="3 4" key="1">
    <citation type="journal article" date="2024" name="Science">
        <title>Giant polyketide synthase enzymes in the biosynthesis of giant marine polyether toxins.</title>
        <authorList>
            <person name="Fallon T.R."/>
            <person name="Shende V.V."/>
            <person name="Wierzbicki I.H."/>
            <person name="Pendleton A.L."/>
            <person name="Watervoot N.F."/>
            <person name="Auber R.P."/>
            <person name="Gonzalez D.J."/>
            <person name="Wisecaver J.H."/>
            <person name="Moore B.S."/>
        </authorList>
    </citation>
    <scope>NUCLEOTIDE SEQUENCE [LARGE SCALE GENOMIC DNA]</scope>
    <source>
        <strain evidence="3 4">12B1</strain>
    </source>
</reference>
<dbReference type="Gene3D" id="3.40.30.10">
    <property type="entry name" value="Glutaredoxin"/>
    <property type="match status" value="2"/>
</dbReference>
<dbReference type="InterPro" id="IPR036249">
    <property type="entry name" value="Thioredoxin-like_sf"/>
</dbReference>
<proteinExistence type="predicted"/>
<dbReference type="SUPFAM" id="SSF51735">
    <property type="entry name" value="NAD(P)-binding Rossmann-fold domains"/>
    <property type="match status" value="1"/>
</dbReference>
<sequence length="523" mass="55449">MLALTVSLSLSLLAPPSAAPRLLVLGGNGFVGREVCREAVARGWRVTSLSRRGVNPEPRASPLEKVEWVAGDAADAELLRTLAADADAFVHAVGLLFDSQSGLGALNFVASGSRSTPADGSTYDAVVRQSAQALAAAVDASAAARRRPLAFVSAHEAGWTELPSGRALDEAAPEWLRRYLRAKREGEELLLSAPSARAVIVRPSLMWNWGKLDVLPLLPFLNAAHAVGLGGGAVGKMLPVHLVAASIVQAIEDEAVSGVVDTRQIEALAPLSALKRVGPVDTLTSGLASISRLPYGTSVSAAVAASAAPSTAPRADQLRLYEFEACPFCRRVREAISYLDLCVTVYPCGRGSRHRPHVEAAAAKLGKPRPTFPYLEDTAAGVSLFESDEIVKHLLDAYGNGAPLPPPSDYFLPSALLTGWVANLLRPSRGAAVSAQALEQGPAEPLVLYSYDGNQFCRLVREMLVELDVPYTLMSVAKGSPRRAKLKELAGRSTAPYLVDPNTGVAMFESADIVDYLCRTYGK</sequence>
<feature type="chain" id="PRO_5044349086" description="GST N-terminal domain-containing protein" evidence="1">
    <location>
        <begin position="19"/>
        <end position="523"/>
    </location>
</feature>
<feature type="signal peptide" evidence="1">
    <location>
        <begin position="1"/>
        <end position="18"/>
    </location>
</feature>
<organism evidence="3 4">
    <name type="scientific">Prymnesium parvum</name>
    <name type="common">Toxic golden alga</name>
    <dbReference type="NCBI Taxonomy" id="97485"/>
    <lineage>
        <taxon>Eukaryota</taxon>
        <taxon>Haptista</taxon>
        <taxon>Haptophyta</taxon>
        <taxon>Prymnesiophyceae</taxon>
        <taxon>Prymnesiales</taxon>
        <taxon>Prymnesiaceae</taxon>
        <taxon>Prymnesium</taxon>
    </lineage>
</organism>
<dbReference type="GO" id="GO:0009507">
    <property type="term" value="C:chloroplast"/>
    <property type="evidence" value="ECO:0007669"/>
    <property type="project" value="TreeGrafter"/>
</dbReference>
<name>A0AB34JGU6_PRYPA</name>
<keyword evidence="4" id="KW-1185">Reference proteome</keyword>
<feature type="domain" description="GST N-terminal" evidence="2">
    <location>
        <begin position="444"/>
        <end position="523"/>
    </location>
</feature>
<accession>A0AB34JGU6</accession>
<dbReference type="PROSITE" id="PS50404">
    <property type="entry name" value="GST_NTER"/>
    <property type="match status" value="2"/>
</dbReference>
<dbReference type="PROSITE" id="PS51354">
    <property type="entry name" value="GLUTAREDOXIN_2"/>
    <property type="match status" value="2"/>
</dbReference>
<gene>
    <name evidence="3" type="ORF">AB1Y20_022411</name>
</gene>
<evidence type="ECO:0000313" key="4">
    <source>
        <dbReference type="Proteomes" id="UP001515480"/>
    </source>
</evidence>
<dbReference type="InterPro" id="IPR016040">
    <property type="entry name" value="NAD(P)-bd_dom"/>
</dbReference>
<dbReference type="EMBL" id="JBGBPQ010000008">
    <property type="protein sequence ID" value="KAL1520850.1"/>
    <property type="molecule type" value="Genomic_DNA"/>
</dbReference>
<evidence type="ECO:0000313" key="3">
    <source>
        <dbReference type="EMBL" id="KAL1520850.1"/>
    </source>
</evidence>
<dbReference type="InterPro" id="IPR004045">
    <property type="entry name" value="Glutathione_S-Trfase_N"/>
</dbReference>
<dbReference type="AlphaFoldDB" id="A0AB34JGU6"/>
<dbReference type="Pfam" id="PF13460">
    <property type="entry name" value="NAD_binding_10"/>
    <property type="match status" value="1"/>
</dbReference>
<dbReference type="SUPFAM" id="SSF52833">
    <property type="entry name" value="Thioredoxin-like"/>
    <property type="match status" value="2"/>
</dbReference>
<evidence type="ECO:0000259" key="2">
    <source>
        <dbReference type="PROSITE" id="PS50404"/>
    </source>
</evidence>
<dbReference type="InterPro" id="IPR036291">
    <property type="entry name" value="NAD(P)-bd_dom_sf"/>
</dbReference>
<dbReference type="Pfam" id="PF13417">
    <property type="entry name" value="GST_N_3"/>
    <property type="match status" value="2"/>
</dbReference>
<feature type="domain" description="GST N-terminal" evidence="2">
    <location>
        <begin position="316"/>
        <end position="402"/>
    </location>
</feature>
<comment type="caution">
    <text evidence="3">The sequence shown here is derived from an EMBL/GenBank/DDBJ whole genome shotgun (WGS) entry which is preliminary data.</text>
</comment>
<dbReference type="PANTHER" id="PTHR45288">
    <property type="entry name" value="THIOREDOXIN FAMILY PROTEIN"/>
    <property type="match status" value="1"/>
</dbReference>
<dbReference type="Proteomes" id="UP001515480">
    <property type="component" value="Unassembled WGS sequence"/>
</dbReference>
<dbReference type="PANTHER" id="PTHR45288:SF2">
    <property type="entry name" value="THIOREDOXIN FAMILY PROTEIN"/>
    <property type="match status" value="1"/>
</dbReference>
<dbReference type="Gene3D" id="3.40.50.720">
    <property type="entry name" value="NAD(P)-binding Rossmann-like Domain"/>
    <property type="match status" value="1"/>
</dbReference>
<protein>
    <recommendedName>
        <fullName evidence="2">GST N-terminal domain-containing protein</fullName>
    </recommendedName>
</protein>
<evidence type="ECO:0000256" key="1">
    <source>
        <dbReference type="SAM" id="SignalP"/>
    </source>
</evidence>
<keyword evidence="1" id="KW-0732">Signal</keyword>